<evidence type="ECO:0000259" key="3">
    <source>
        <dbReference type="PROSITE" id="PS50801"/>
    </source>
</evidence>
<dbReference type="InterPro" id="IPR003658">
    <property type="entry name" value="Anti-sigma_ant"/>
</dbReference>
<evidence type="ECO:0000256" key="1">
    <source>
        <dbReference type="ARBA" id="ARBA00009013"/>
    </source>
</evidence>
<reference evidence="4" key="1">
    <citation type="submission" date="2020-02" db="EMBL/GenBank/DDBJ databases">
        <authorList>
            <person name="Meier V. D."/>
        </authorList>
    </citation>
    <scope>NUCLEOTIDE SEQUENCE</scope>
    <source>
        <strain evidence="4">AVDCRST_MAG11</strain>
    </source>
</reference>
<sequence length="110" mass="12332">MSFSINKQGEIVVVDVEGQLIVGNRQELKQKVLDELERGEKKFLIDFSQTGYIDSSGLGVLVSLSKKIREQGGELRLANLNDDLKTLFELTKLDTLFQIADTRDRALGSF</sequence>
<dbReference type="EMBL" id="CADCTU010000710">
    <property type="protein sequence ID" value="CAA9346621.1"/>
    <property type="molecule type" value="Genomic_DNA"/>
</dbReference>
<comment type="similarity">
    <text evidence="1 2">Belongs to the anti-sigma-factor antagonist family.</text>
</comment>
<organism evidence="4">
    <name type="scientific">uncultured Gemmatimonadaceae bacterium</name>
    <dbReference type="NCBI Taxonomy" id="246130"/>
    <lineage>
        <taxon>Bacteria</taxon>
        <taxon>Pseudomonadati</taxon>
        <taxon>Gemmatimonadota</taxon>
        <taxon>Gemmatimonadia</taxon>
        <taxon>Gemmatimonadales</taxon>
        <taxon>Gemmatimonadaceae</taxon>
        <taxon>environmental samples</taxon>
    </lineage>
</organism>
<dbReference type="PANTHER" id="PTHR33495">
    <property type="entry name" value="ANTI-SIGMA FACTOR ANTAGONIST TM_1081-RELATED-RELATED"/>
    <property type="match status" value="1"/>
</dbReference>
<dbReference type="GO" id="GO:0043856">
    <property type="term" value="F:anti-sigma factor antagonist activity"/>
    <property type="evidence" value="ECO:0007669"/>
    <property type="project" value="InterPro"/>
</dbReference>
<evidence type="ECO:0000313" key="4">
    <source>
        <dbReference type="EMBL" id="CAA9346621.1"/>
    </source>
</evidence>
<dbReference type="PROSITE" id="PS50801">
    <property type="entry name" value="STAS"/>
    <property type="match status" value="1"/>
</dbReference>
<protein>
    <recommendedName>
        <fullName evidence="2">Anti-sigma factor antagonist</fullName>
    </recommendedName>
</protein>
<dbReference type="NCBIfam" id="TIGR00377">
    <property type="entry name" value="ant_ant_sig"/>
    <property type="match status" value="1"/>
</dbReference>
<name>A0A6J4M1Y5_9BACT</name>
<dbReference type="Pfam" id="PF01740">
    <property type="entry name" value="STAS"/>
    <property type="match status" value="1"/>
</dbReference>
<dbReference type="Gene3D" id="3.30.750.24">
    <property type="entry name" value="STAS domain"/>
    <property type="match status" value="1"/>
</dbReference>
<gene>
    <name evidence="4" type="ORF">AVDCRST_MAG11-3263</name>
</gene>
<feature type="domain" description="STAS" evidence="3">
    <location>
        <begin position="1"/>
        <end position="110"/>
    </location>
</feature>
<accession>A0A6J4M1Y5</accession>
<dbReference type="CDD" id="cd07043">
    <property type="entry name" value="STAS_anti-anti-sigma_factors"/>
    <property type="match status" value="1"/>
</dbReference>
<dbReference type="InterPro" id="IPR036513">
    <property type="entry name" value="STAS_dom_sf"/>
</dbReference>
<dbReference type="InterPro" id="IPR002645">
    <property type="entry name" value="STAS_dom"/>
</dbReference>
<evidence type="ECO:0000256" key="2">
    <source>
        <dbReference type="RuleBase" id="RU003749"/>
    </source>
</evidence>
<proteinExistence type="inferred from homology"/>
<dbReference type="SUPFAM" id="SSF52091">
    <property type="entry name" value="SpoIIaa-like"/>
    <property type="match status" value="1"/>
</dbReference>
<dbReference type="AlphaFoldDB" id="A0A6J4M1Y5"/>